<gene>
    <name evidence="2" type="ORF">CQA63_04980</name>
</gene>
<dbReference type="AlphaFoldDB" id="A0A3D8I484"/>
<protein>
    <recommendedName>
        <fullName evidence="4">Porin</fullName>
    </recommendedName>
</protein>
<dbReference type="EMBL" id="NXLR01000007">
    <property type="protein sequence ID" value="RDU59937.1"/>
    <property type="molecule type" value="Genomic_DNA"/>
</dbReference>
<dbReference type="RefSeq" id="WP_104700610.1">
    <property type="nucleotide sequence ID" value="NZ_FZPP01000041.1"/>
</dbReference>
<reference evidence="2 3" key="1">
    <citation type="submission" date="2018-04" db="EMBL/GenBank/DDBJ databases">
        <title>Novel Campyloabacter and Helicobacter Species and Strains.</title>
        <authorList>
            <person name="Mannion A.J."/>
            <person name="Shen Z."/>
            <person name="Fox J.G."/>
        </authorList>
    </citation>
    <scope>NUCLEOTIDE SEQUENCE [LARGE SCALE GENOMIC DNA]</scope>
    <source>
        <strain evidence="2 3">MIT 98-6070</strain>
    </source>
</reference>
<organism evidence="2 3">
    <name type="scientific">Helicobacter marmotae</name>
    <dbReference type="NCBI Taxonomy" id="152490"/>
    <lineage>
        <taxon>Bacteria</taxon>
        <taxon>Pseudomonadati</taxon>
        <taxon>Campylobacterota</taxon>
        <taxon>Epsilonproteobacteria</taxon>
        <taxon>Campylobacterales</taxon>
        <taxon>Helicobacteraceae</taxon>
        <taxon>Helicobacter</taxon>
    </lineage>
</organism>
<evidence type="ECO:0000313" key="2">
    <source>
        <dbReference type="EMBL" id="RDU59937.1"/>
    </source>
</evidence>
<accession>A0A3D8I484</accession>
<evidence type="ECO:0000313" key="3">
    <source>
        <dbReference type="Proteomes" id="UP000256599"/>
    </source>
</evidence>
<evidence type="ECO:0000256" key="1">
    <source>
        <dbReference type="SAM" id="SignalP"/>
    </source>
</evidence>
<sequence>MKKLAISSALASMLAIPGQALEIYNADETKAEIYASIRGFMGYGESTRAGDQAGYLFGLQSNSQFGVRVQSGKFKANIEFGAREADAVPYAGTAQSTTPYRQYWGSYDSGYGVFLFGKTNSPSFDNAFSSNWLNIDSGMVGFGGVVTAKRHVQFQYSIAGFSIGVLEDSNLDGWNANTNQESPRIAANYTINNEKNQPFFRIAGSYKYYNNASTTNNVAPAGTSAYHIWAGLRPTFGNTFISLVAQYGKNGYLYGEQAAGAYSKGGYTHGNSASVVGLDAQIAGAKIEFGSKLSNELSFIFGAGYQATFKGTNQINDGTNDNSGAIHSYAAFLQLPYKANANLEFSPQVAYYNTQGKKTSNLVNGGNKQGSVVAGVRVKWDF</sequence>
<feature type="chain" id="PRO_5017741251" description="Porin" evidence="1">
    <location>
        <begin position="21"/>
        <end position="382"/>
    </location>
</feature>
<keyword evidence="1" id="KW-0732">Signal</keyword>
<name>A0A3D8I484_9HELI</name>
<evidence type="ECO:0008006" key="4">
    <source>
        <dbReference type="Google" id="ProtNLM"/>
    </source>
</evidence>
<comment type="caution">
    <text evidence="2">The sequence shown here is derived from an EMBL/GenBank/DDBJ whole genome shotgun (WGS) entry which is preliminary data.</text>
</comment>
<dbReference type="SUPFAM" id="SSF56935">
    <property type="entry name" value="Porins"/>
    <property type="match status" value="1"/>
</dbReference>
<feature type="signal peptide" evidence="1">
    <location>
        <begin position="1"/>
        <end position="20"/>
    </location>
</feature>
<keyword evidence="3" id="KW-1185">Reference proteome</keyword>
<dbReference type="Proteomes" id="UP000256599">
    <property type="component" value="Unassembled WGS sequence"/>
</dbReference>
<dbReference type="OrthoDB" id="5319593at2"/>
<proteinExistence type="predicted"/>